<protein>
    <submittedName>
        <fullName evidence="2">Uncharacterized protein</fullName>
    </submittedName>
</protein>
<dbReference type="Proteomes" id="UP001347796">
    <property type="component" value="Unassembled WGS sequence"/>
</dbReference>
<dbReference type="AlphaFoldDB" id="A0AAN8JES9"/>
<proteinExistence type="predicted"/>
<keyword evidence="3" id="KW-1185">Reference proteome</keyword>
<feature type="compositionally biased region" description="Polar residues" evidence="1">
    <location>
        <begin position="43"/>
        <end position="60"/>
    </location>
</feature>
<accession>A0AAN8JES9</accession>
<evidence type="ECO:0000313" key="3">
    <source>
        <dbReference type="Proteomes" id="UP001347796"/>
    </source>
</evidence>
<evidence type="ECO:0000256" key="1">
    <source>
        <dbReference type="SAM" id="MobiDB-lite"/>
    </source>
</evidence>
<gene>
    <name evidence="2" type="ORF">SNE40_015011</name>
</gene>
<evidence type="ECO:0000313" key="2">
    <source>
        <dbReference type="EMBL" id="KAK6176776.1"/>
    </source>
</evidence>
<comment type="caution">
    <text evidence="2">The sequence shown here is derived from an EMBL/GenBank/DDBJ whole genome shotgun (WGS) entry which is preliminary data.</text>
</comment>
<feature type="region of interest" description="Disordered" evidence="1">
    <location>
        <begin position="33"/>
        <end position="63"/>
    </location>
</feature>
<name>A0AAN8JES9_PATCE</name>
<sequence>MCSECGYGTNLHFHAVNPNCKCRRERLLEYLINSRPQSAHPKPSSSKDTIGNSRPPSAASNIRKIKEKYSSNICKMVNTDKVLLKYTDAGSKRHRPKTPSNIKDTLPHVVGYYIKNSLPRRSLDNTPVYLDTSKYTNPFFITTHKSNFQ</sequence>
<dbReference type="EMBL" id="JAZGQO010000010">
    <property type="protein sequence ID" value="KAK6176776.1"/>
    <property type="molecule type" value="Genomic_DNA"/>
</dbReference>
<reference evidence="2 3" key="1">
    <citation type="submission" date="2024-01" db="EMBL/GenBank/DDBJ databases">
        <title>The genome of the rayed Mediterranean limpet Patella caerulea (Linnaeus, 1758).</title>
        <authorList>
            <person name="Anh-Thu Weber A."/>
            <person name="Halstead-Nussloch G."/>
        </authorList>
    </citation>
    <scope>NUCLEOTIDE SEQUENCE [LARGE SCALE GENOMIC DNA]</scope>
    <source>
        <strain evidence="2">AATW-2023a</strain>
        <tissue evidence="2">Whole specimen</tissue>
    </source>
</reference>
<organism evidence="2 3">
    <name type="scientific">Patella caerulea</name>
    <name type="common">Rayed Mediterranean limpet</name>
    <dbReference type="NCBI Taxonomy" id="87958"/>
    <lineage>
        <taxon>Eukaryota</taxon>
        <taxon>Metazoa</taxon>
        <taxon>Spiralia</taxon>
        <taxon>Lophotrochozoa</taxon>
        <taxon>Mollusca</taxon>
        <taxon>Gastropoda</taxon>
        <taxon>Patellogastropoda</taxon>
        <taxon>Patelloidea</taxon>
        <taxon>Patellidae</taxon>
        <taxon>Patella</taxon>
    </lineage>
</organism>